<comment type="caution">
    <text evidence="5">The sequence shown here is derived from an EMBL/GenBank/DDBJ whole genome shotgun (WGS) entry which is preliminary data.</text>
</comment>
<feature type="domain" description="Peptidase M16 N-terminal" evidence="3">
    <location>
        <begin position="24"/>
        <end position="135"/>
    </location>
</feature>
<dbReference type="SUPFAM" id="SSF63411">
    <property type="entry name" value="LuxS/MPP-like metallohydrolase"/>
    <property type="match status" value="2"/>
</dbReference>
<reference evidence="5 6" key="1">
    <citation type="submission" date="2018-03" db="EMBL/GenBank/DDBJ databases">
        <title>Genomic Encyclopedia of Archaeal and Bacterial Type Strains, Phase II (KMG-II): from individual species to whole genera.</title>
        <authorList>
            <person name="Goeker M."/>
        </authorList>
    </citation>
    <scope>NUCLEOTIDE SEQUENCE [LARGE SCALE GENOMIC DNA]</scope>
    <source>
        <strain evidence="5 6">DSM 43146</strain>
    </source>
</reference>
<dbReference type="Pfam" id="PF00675">
    <property type="entry name" value="Peptidase_M16"/>
    <property type="match status" value="1"/>
</dbReference>
<protein>
    <submittedName>
        <fullName evidence="5">Putative Zn-dependent peptidase</fullName>
    </submittedName>
</protein>
<dbReference type="Proteomes" id="UP000239415">
    <property type="component" value="Unassembled WGS sequence"/>
</dbReference>
<name>A0A2T0JGG7_9ACTN</name>
<dbReference type="EMBL" id="PVMZ01000043">
    <property type="protein sequence ID" value="PRX06651.1"/>
    <property type="molecule type" value="Genomic_DNA"/>
</dbReference>
<dbReference type="InterPro" id="IPR050361">
    <property type="entry name" value="MPP/UQCRC_Complex"/>
</dbReference>
<dbReference type="PANTHER" id="PTHR11851:SF49">
    <property type="entry name" value="MITOCHONDRIAL-PROCESSING PEPTIDASE SUBUNIT ALPHA"/>
    <property type="match status" value="1"/>
</dbReference>
<dbReference type="GO" id="GO:0046872">
    <property type="term" value="F:metal ion binding"/>
    <property type="evidence" value="ECO:0007669"/>
    <property type="project" value="InterPro"/>
</dbReference>
<evidence type="ECO:0000313" key="6">
    <source>
        <dbReference type="Proteomes" id="UP000239415"/>
    </source>
</evidence>
<evidence type="ECO:0000256" key="2">
    <source>
        <dbReference type="SAM" id="MobiDB-lite"/>
    </source>
</evidence>
<keyword evidence="6" id="KW-1185">Reference proteome</keyword>
<dbReference type="PANTHER" id="PTHR11851">
    <property type="entry name" value="METALLOPROTEASE"/>
    <property type="match status" value="1"/>
</dbReference>
<sequence>MTSTAMTSDGPTRTSGIRPRVRADPRWRIAAVSVAVGTGHRADRDGTRGLAHLCEHLVMRHRPDPAAPELFEWLDRIGGIAGAHTWPDHTVFTALVPPAAAGPAVRRFADAISADAVAAEVLAEEIDKVVEEIRALGPGRGFPWGIAAAALGGGDPALADGYGDVDQLRALSPEQVAAFRRAHYRPGNTAVAVVGDIDPERIDPVIAEAFDGRPDSSDRLGRPGRRRALSPVNGLIAYPMPDLNRDPVAHLTHLVLARLVTRRLGAAGHPGWLRAGWFGRSLTVRRDDMTVALLPAAGARRAFLDHLRELAGGPVPGAELDQAREQVRLDLRRRLDSPEGYAAEASRIALLLPGAGPPEDLADRVRAVTEAALSRTAEALTVFGGPP</sequence>
<evidence type="ECO:0000259" key="3">
    <source>
        <dbReference type="Pfam" id="PF00675"/>
    </source>
</evidence>
<dbReference type="InterPro" id="IPR011765">
    <property type="entry name" value="Pept_M16_N"/>
</dbReference>
<dbReference type="InterPro" id="IPR011249">
    <property type="entry name" value="Metalloenz_LuxS/M16"/>
</dbReference>
<accession>A0A2T0JGG7</accession>
<organism evidence="5 6">
    <name type="scientific">Actinoplanes italicus</name>
    <dbReference type="NCBI Taxonomy" id="113567"/>
    <lineage>
        <taxon>Bacteria</taxon>
        <taxon>Bacillati</taxon>
        <taxon>Actinomycetota</taxon>
        <taxon>Actinomycetes</taxon>
        <taxon>Micromonosporales</taxon>
        <taxon>Micromonosporaceae</taxon>
        <taxon>Actinoplanes</taxon>
    </lineage>
</organism>
<proteinExistence type="inferred from homology"/>
<evidence type="ECO:0000256" key="1">
    <source>
        <dbReference type="ARBA" id="ARBA00007261"/>
    </source>
</evidence>
<feature type="region of interest" description="Disordered" evidence="2">
    <location>
        <begin position="1"/>
        <end position="20"/>
    </location>
</feature>
<dbReference type="AlphaFoldDB" id="A0A2T0JGG7"/>
<dbReference type="InterPro" id="IPR007863">
    <property type="entry name" value="Peptidase_M16_C"/>
</dbReference>
<dbReference type="Gene3D" id="3.30.830.10">
    <property type="entry name" value="Metalloenzyme, LuxS/M16 peptidase-like"/>
    <property type="match status" value="2"/>
</dbReference>
<dbReference type="Pfam" id="PF05193">
    <property type="entry name" value="Peptidase_M16_C"/>
    <property type="match status" value="1"/>
</dbReference>
<feature type="compositionally biased region" description="Polar residues" evidence="2">
    <location>
        <begin position="1"/>
        <end position="15"/>
    </location>
</feature>
<feature type="domain" description="Peptidase M16 C-terminal" evidence="4">
    <location>
        <begin position="171"/>
        <end position="221"/>
    </location>
</feature>
<comment type="similarity">
    <text evidence="1">Belongs to the peptidase M16 family.</text>
</comment>
<evidence type="ECO:0000313" key="5">
    <source>
        <dbReference type="EMBL" id="PRX06651.1"/>
    </source>
</evidence>
<dbReference type="OrthoDB" id="3525364at2"/>
<gene>
    <name evidence="5" type="ORF">CLV67_14330</name>
</gene>
<evidence type="ECO:0000259" key="4">
    <source>
        <dbReference type="Pfam" id="PF05193"/>
    </source>
</evidence>
<dbReference type="RefSeq" id="WP_106331015.1">
    <property type="nucleotide sequence ID" value="NZ_BOMO01000185.1"/>
</dbReference>